<reference evidence="1 2" key="1">
    <citation type="submission" date="2022-11" db="EMBL/GenBank/DDBJ databases">
        <title>Minimal conservation of predation-associated metabolite biosynthetic gene clusters underscores biosynthetic potential of Myxococcota including descriptions for ten novel species: Archangium lansinium sp. nov., Myxococcus landrumus sp. nov., Nannocystis bai.</title>
        <authorList>
            <person name="Ahearne A."/>
            <person name="Stevens C."/>
            <person name="Dowd S."/>
        </authorList>
    </citation>
    <scope>NUCLEOTIDE SEQUENCE [LARGE SCALE GENOMIC DNA]</scope>
    <source>
        <strain evidence="1 2">RJM3</strain>
    </source>
</reference>
<dbReference type="EMBL" id="JAQNDO010000001">
    <property type="protein sequence ID" value="MDC0741803.1"/>
    <property type="molecule type" value="Genomic_DNA"/>
</dbReference>
<dbReference type="Proteomes" id="UP001221411">
    <property type="component" value="Unassembled WGS sequence"/>
</dbReference>
<name>A0ABT5EJ08_9BACT</name>
<evidence type="ECO:0000313" key="2">
    <source>
        <dbReference type="Proteomes" id="UP001221411"/>
    </source>
</evidence>
<proteinExistence type="predicted"/>
<organism evidence="1 2">
    <name type="scientific">Polyangium mundeleinium</name>
    <dbReference type="NCBI Taxonomy" id="2995306"/>
    <lineage>
        <taxon>Bacteria</taxon>
        <taxon>Pseudomonadati</taxon>
        <taxon>Myxococcota</taxon>
        <taxon>Polyangia</taxon>
        <taxon>Polyangiales</taxon>
        <taxon>Polyangiaceae</taxon>
        <taxon>Polyangium</taxon>
    </lineage>
</organism>
<protein>
    <recommendedName>
        <fullName evidence="3">Lipoprotein</fullName>
    </recommendedName>
</protein>
<sequence length="207" mass="21542">MLFVLFVLAPCFALGCRSETPRASTCPAGFRADDARAEGILAKLGDVPAGARARDQALAKGGISFCFGRIGVSSVTTSGAVLIDEALGTEEAAARVGHLLTHVAEGLRVEPRGGEDESCEVITERALAAEAAALSLELGLRRALGVGSSARVRYEFEGGYWAAPEKAREGLVLDYLRAHPDGAPGIDALASGYARRCREARGAASAR</sequence>
<evidence type="ECO:0008006" key="3">
    <source>
        <dbReference type="Google" id="ProtNLM"/>
    </source>
</evidence>
<evidence type="ECO:0000313" key="1">
    <source>
        <dbReference type="EMBL" id="MDC0741803.1"/>
    </source>
</evidence>
<accession>A0ABT5EJ08</accession>
<comment type="caution">
    <text evidence="1">The sequence shown here is derived from an EMBL/GenBank/DDBJ whole genome shotgun (WGS) entry which is preliminary data.</text>
</comment>
<gene>
    <name evidence="1" type="ORF">POL67_10630</name>
</gene>
<keyword evidence="2" id="KW-1185">Reference proteome</keyword>
<dbReference type="RefSeq" id="WP_271917133.1">
    <property type="nucleotide sequence ID" value="NZ_JAQNDO010000001.1"/>
</dbReference>